<dbReference type="PANTHER" id="PTHR24269">
    <property type="entry name" value="KREMEN PROTEIN"/>
    <property type="match status" value="1"/>
</dbReference>
<dbReference type="HOGENOM" id="CLU_021817_0_0_1"/>
<reference evidence="4 6" key="2">
    <citation type="journal article" date="2013" name="Nature">
        <title>Insights into bilaterian evolution from three spiralian genomes.</title>
        <authorList>
            <person name="Simakov O."/>
            <person name="Marletaz F."/>
            <person name="Cho S.J."/>
            <person name="Edsinger-Gonzales E."/>
            <person name="Havlak P."/>
            <person name="Hellsten U."/>
            <person name="Kuo D.H."/>
            <person name="Larsson T."/>
            <person name="Lv J."/>
            <person name="Arendt D."/>
            <person name="Savage R."/>
            <person name="Osoegawa K."/>
            <person name="de Jong P."/>
            <person name="Grimwood J."/>
            <person name="Chapman J.A."/>
            <person name="Shapiro H."/>
            <person name="Aerts A."/>
            <person name="Otillar R.P."/>
            <person name="Terry A.Y."/>
            <person name="Boore J.L."/>
            <person name="Grigoriev I.V."/>
            <person name="Lindberg D.R."/>
            <person name="Seaver E.C."/>
            <person name="Weisblat D.A."/>
            <person name="Putnam N.H."/>
            <person name="Rokhsar D.S."/>
        </authorList>
    </citation>
    <scope>NUCLEOTIDE SEQUENCE</scope>
</reference>
<dbReference type="KEGG" id="hro:HELRODRAFT_181419"/>
<gene>
    <name evidence="5" type="primary">20208095</name>
    <name evidence="4" type="ORF">HELRODRAFT_181419</name>
</gene>
<protein>
    <recommendedName>
        <fullName evidence="7">WSC domain-containing protein</fullName>
    </recommendedName>
</protein>
<dbReference type="GO" id="GO:0007165">
    <property type="term" value="P:signal transduction"/>
    <property type="evidence" value="ECO:0000318"/>
    <property type="project" value="GO_Central"/>
</dbReference>
<reference evidence="6" key="1">
    <citation type="submission" date="2012-12" db="EMBL/GenBank/DDBJ databases">
        <authorList>
            <person name="Hellsten U."/>
            <person name="Grimwood J."/>
            <person name="Chapman J.A."/>
            <person name="Shapiro H."/>
            <person name="Aerts A."/>
            <person name="Otillar R.P."/>
            <person name="Terry A.Y."/>
            <person name="Boore J.L."/>
            <person name="Simakov O."/>
            <person name="Marletaz F."/>
            <person name="Cho S.-J."/>
            <person name="Edsinger-Gonzales E."/>
            <person name="Havlak P."/>
            <person name="Kuo D.-H."/>
            <person name="Larsson T."/>
            <person name="Lv J."/>
            <person name="Arendt D."/>
            <person name="Savage R."/>
            <person name="Osoegawa K."/>
            <person name="de Jong P."/>
            <person name="Lindberg D.R."/>
            <person name="Seaver E.C."/>
            <person name="Weisblat D.A."/>
            <person name="Putnam N.H."/>
            <person name="Grigoriev I.V."/>
            <person name="Rokhsar D.S."/>
        </authorList>
    </citation>
    <scope>NUCLEOTIDE SEQUENCE</scope>
</reference>
<keyword evidence="2" id="KW-0472">Membrane</keyword>
<dbReference type="CTD" id="20208095"/>
<dbReference type="GeneID" id="20208095"/>
<name>T1FGZ6_HELRO</name>
<reference evidence="5" key="3">
    <citation type="submission" date="2015-06" db="UniProtKB">
        <authorList>
            <consortium name="EnsemblMetazoa"/>
        </authorList>
    </citation>
    <scope>IDENTIFICATION</scope>
</reference>
<organism evidence="5 6">
    <name type="scientific">Helobdella robusta</name>
    <name type="common">Californian leech</name>
    <dbReference type="NCBI Taxonomy" id="6412"/>
    <lineage>
        <taxon>Eukaryota</taxon>
        <taxon>Metazoa</taxon>
        <taxon>Spiralia</taxon>
        <taxon>Lophotrochozoa</taxon>
        <taxon>Annelida</taxon>
        <taxon>Clitellata</taxon>
        <taxon>Hirudinea</taxon>
        <taxon>Rhynchobdellida</taxon>
        <taxon>Glossiphoniidae</taxon>
        <taxon>Helobdella</taxon>
    </lineage>
</organism>
<keyword evidence="6" id="KW-1185">Reference proteome</keyword>
<dbReference type="AlphaFoldDB" id="T1FGZ6"/>
<proteinExistence type="predicted"/>
<dbReference type="InParanoid" id="T1FGZ6"/>
<feature type="region of interest" description="Disordered" evidence="1">
    <location>
        <begin position="706"/>
        <end position="763"/>
    </location>
</feature>
<evidence type="ECO:0000313" key="4">
    <source>
        <dbReference type="EMBL" id="ESN92374.1"/>
    </source>
</evidence>
<evidence type="ECO:0008006" key="7">
    <source>
        <dbReference type="Google" id="ProtNLM"/>
    </source>
</evidence>
<dbReference type="EMBL" id="AMQM01007580">
    <property type="status" value="NOT_ANNOTATED_CDS"/>
    <property type="molecule type" value="Genomic_DNA"/>
</dbReference>
<dbReference type="RefSeq" id="XP_009029476.1">
    <property type="nucleotide sequence ID" value="XM_009031228.1"/>
</dbReference>
<evidence type="ECO:0000313" key="5">
    <source>
        <dbReference type="EnsemblMetazoa" id="HelroP181419"/>
    </source>
</evidence>
<feature type="chain" id="PRO_5010980668" description="WSC domain-containing protein" evidence="3">
    <location>
        <begin position="20"/>
        <end position="763"/>
    </location>
</feature>
<dbReference type="InterPro" id="IPR051836">
    <property type="entry name" value="Kremen_rcpt"/>
</dbReference>
<feature type="compositionally biased region" description="Pro residues" evidence="1">
    <location>
        <begin position="636"/>
        <end position="649"/>
    </location>
</feature>
<keyword evidence="2" id="KW-1133">Transmembrane helix</keyword>
<sequence>MLIDHILTIHLCYMSVTLAEFNVSDAYIGCFKFISSNNSQPHVVSSIIECSRTCTDLGSTHMIALRKGRDCFCVDRVDAVVASSQCHVRCPDGRACGAMDTYSVYKHRRMLLHDVAYFFTDGYKRDSPRFTSVSIETCAYYCLQFGFSRFCIHSNGFCVCNECIKENLFPLKPDVFECNVRCPHDENEICGCHQKSGRDDSAVYLTLFKYEFQKGTSLFARCRDRGWINLVFDIPETCTYGCKEGWKDGKRPCMERDCTFNNGDCGALKCIESVVNGYSYIECVCPYGQARNKMDGCEVFRLNLAFKRKSYLSSTLNHSHYGLLDAIHLTDGIYDGFKGAQINDNIAAWIAVELEMLFCVGYVKVYKRYCASQKECDEMNGFVVSLNVTFDTNSRTDIRRHVKLCGRATNESTLLGITITVTCESFFPSKFVIIQQADDLFWLGSTAVAELEVYEAGCDVDNGKCGKMRCSEIREGNATAISCSEWNDTELVLASTPFYGCYQEADLMGILMWTNDYEQCNKECKILDKLSVMKSGFNCWCADEAIVMGRLPVEVCKTGHYQSALVFSDCIINDNFCDSTETSTSTTTTTTTTITTSTTTTTTATTKTAIAIAKLSRITAIQTIATAETTTNVVTTPPPPRPPPPPRTTPPTTTEVENKATDSVIVSFKTWAEENLLYILVSLVDLALIIATIGAIVIIKKRKRKNKNAATQEVRETQRESIRDDDDDKERDNKRKNGIEYDSASKLENGIEYDSASKLDHDD</sequence>
<evidence type="ECO:0000256" key="1">
    <source>
        <dbReference type="SAM" id="MobiDB-lite"/>
    </source>
</evidence>
<dbReference type="SUPFAM" id="SSF49785">
    <property type="entry name" value="Galactose-binding domain-like"/>
    <property type="match status" value="1"/>
</dbReference>
<dbReference type="PANTHER" id="PTHR24269:SF16">
    <property type="entry name" value="PROTEIN SLG1"/>
    <property type="match status" value="1"/>
</dbReference>
<keyword evidence="2" id="KW-0812">Transmembrane</keyword>
<accession>T1FGZ6</accession>
<dbReference type="Gene3D" id="2.60.120.260">
    <property type="entry name" value="Galactose-binding domain-like"/>
    <property type="match status" value="1"/>
</dbReference>
<dbReference type="InterPro" id="IPR008979">
    <property type="entry name" value="Galactose-bd-like_sf"/>
</dbReference>
<evidence type="ECO:0000313" key="6">
    <source>
        <dbReference type="Proteomes" id="UP000015101"/>
    </source>
</evidence>
<feature type="signal peptide" evidence="3">
    <location>
        <begin position="1"/>
        <end position="19"/>
    </location>
</feature>
<dbReference type="Proteomes" id="UP000015101">
    <property type="component" value="Unassembled WGS sequence"/>
</dbReference>
<dbReference type="GO" id="GO:0005886">
    <property type="term" value="C:plasma membrane"/>
    <property type="evidence" value="ECO:0000318"/>
    <property type="project" value="GO_Central"/>
</dbReference>
<feature type="compositionally biased region" description="Basic and acidic residues" evidence="1">
    <location>
        <begin position="713"/>
        <end position="722"/>
    </location>
</feature>
<dbReference type="EMBL" id="KB097642">
    <property type="protein sequence ID" value="ESN92374.1"/>
    <property type="molecule type" value="Genomic_DNA"/>
</dbReference>
<dbReference type="EnsemblMetazoa" id="HelroT181419">
    <property type="protein sequence ID" value="HelroP181419"/>
    <property type="gene ID" value="HelroG181419"/>
</dbReference>
<feature type="region of interest" description="Disordered" evidence="1">
    <location>
        <begin position="629"/>
        <end position="658"/>
    </location>
</feature>
<feature type="transmembrane region" description="Helical" evidence="2">
    <location>
        <begin position="676"/>
        <end position="699"/>
    </location>
</feature>
<evidence type="ECO:0000256" key="3">
    <source>
        <dbReference type="SAM" id="SignalP"/>
    </source>
</evidence>
<dbReference type="STRING" id="6412.T1FGZ6"/>
<dbReference type="OrthoDB" id="6328171at2759"/>
<feature type="compositionally biased region" description="Basic and acidic residues" evidence="1">
    <location>
        <begin position="730"/>
        <end position="745"/>
    </location>
</feature>
<keyword evidence="3" id="KW-0732">Signal</keyword>
<evidence type="ECO:0000256" key="2">
    <source>
        <dbReference type="SAM" id="Phobius"/>
    </source>
</evidence>
<dbReference type="GO" id="GO:0004888">
    <property type="term" value="F:transmembrane signaling receptor activity"/>
    <property type="evidence" value="ECO:0000318"/>
    <property type="project" value="GO_Central"/>
</dbReference>